<evidence type="ECO:0000313" key="2">
    <source>
        <dbReference type="EMBL" id="KAE9186721.1"/>
    </source>
</evidence>
<comment type="caution">
    <text evidence="2">The sequence shown here is derived from an EMBL/GenBank/DDBJ whole genome shotgun (WGS) entry which is preliminary data.</text>
</comment>
<evidence type="ECO:0000313" key="3">
    <source>
        <dbReference type="Proteomes" id="UP000476176"/>
    </source>
</evidence>
<gene>
    <name evidence="2" type="ORF">PF004_g23004</name>
</gene>
<evidence type="ECO:0000259" key="1">
    <source>
        <dbReference type="Pfam" id="PF10551"/>
    </source>
</evidence>
<dbReference type="InterPro" id="IPR018289">
    <property type="entry name" value="MULE_transposase_dom"/>
</dbReference>
<dbReference type="Pfam" id="PF10551">
    <property type="entry name" value="MULE"/>
    <property type="match status" value="1"/>
</dbReference>
<name>A0A6G0MYD2_9STRA</name>
<accession>A0A6G0MYD2</accession>
<dbReference type="Proteomes" id="UP000476176">
    <property type="component" value="Unassembled WGS sequence"/>
</dbReference>
<proteinExistence type="predicted"/>
<reference evidence="2 3" key="1">
    <citation type="submission" date="2018-09" db="EMBL/GenBank/DDBJ databases">
        <title>Genomic investigation of the strawberry pathogen Phytophthora fragariae indicates pathogenicity is determined by transcriptional variation in three key races.</title>
        <authorList>
            <person name="Adams T.M."/>
            <person name="Armitage A.D."/>
            <person name="Sobczyk M.K."/>
            <person name="Bates H.J."/>
            <person name="Dunwell J.M."/>
            <person name="Nellist C.F."/>
            <person name="Harrison R.J."/>
        </authorList>
    </citation>
    <scope>NUCLEOTIDE SEQUENCE [LARGE SCALE GENOMIC DNA]</scope>
    <source>
        <strain evidence="2 3">BC-23</strain>
    </source>
</reference>
<sequence length="336" mass="37875">MPRTKMTLVLLARDLSLYDSDMLLESLKDYVVSKSGLSPCSLCTEPTPHNMRTRLLTCKCKACKTVAPYAHCPWKGKAQTCILSNVVRISEASQHVSPLRPPREARLTEEMKAFARDMCTYNHKHMSIYNGIIRRFQVSEAAMSKLATVQRFVQHYRHAHLGGSDFLDDVAAKVWEHAYQGDEESSKPFTFTWRSDANGNPIVGRGSDAEAFIVGMSSKQLLHRLDRDPSAHVLHLDATYKLSQVEYPIMVVGVSDCMSSFHLVAFFIMSQQTQHHFAEALAMLRRMYTMMTKAKLIREVTPMKISIDFLTGTGPQAAATLTLHVVSDQIERVYDA</sequence>
<dbReference type="AlphaFoldDB" id="A0A6G0MYD2"/>
<dbReference type="EMBL" id="QXGC01002393">
    <property type="protein sequence ID" value="KAE9186721.1"/>
    <property type="molecule type" value="Genomic_DNA"/>
</dbReference>
<organism evidence="2 3">
    <name type="scientific">Phytophthora fragariae</name>
    <dbReference type="NCBI Taxonomy" id="53985"/>
    <lineage>
        <taxon>Eukaryota</taxon>
        <taxon>Sar</taxon>
        <taxon>Stramenopiles</taxon>
        <taxon>Oomycota</taxon>
        <taxon>Peronosporomycetes</taxon>
        <taxon>Peronosporales</taxon>
        <taxon>Peronosporaceae</taxon>
        <taxon>Phytophthora</taxon>
    </lineage>
</organism>
<feature type="domain" description="MULE transposase" evidence="1">
    <location>
        <begin position="233"/>
        <end position="293"/>
    </location>
</feature>
<protein>
    <recommendedName>
        <fullName evidence="1">MULE transposase domain-containing protein</fullName>
    </recommendedName>
</protein>